<gene>
    <name evidence="1" type="ORF">OVN521_LOCUS40765</name>
</gene>
<dbReference type="AlphaFoldDB" id="A0A820VKK8"/>
<keyword evidence="2" id="KW-1185">Reference proteome</keyword>
<reference evidence="1" key="1">
    <citation type="submission" date="2021-02" db="EMBL/GenBank/DDBJ databases">
        <authorList>
            <person name="Nowell W R."/>
        </authorList>
    </citation>
    <scope>NUCLEOTIDE SEQUENCE</scope>
</reference>
<organism evidence="1 2">
    <name type="scientific">Rotaria magnacalcarata</name>
    <dbReference type="NCBI Taxonomy" id="392030"/>
    <lineage>
        <taxon>Eukaryota</taxon>
        <taxon>Metazoa</taxon>
        <taxon>Spiralia</taxon>
        <taxon>Gnathifera</taxon>
        <taxon>Rotifera</taxon>
        <taxon>Eurotatoria</taxon>
        <taxon>Bdelloidea</taxon>
        <taxon>Philodinida</taxon>
        <taxon>Philodinidae</taxon>
        <taxon>Rotaria</taxon>
    </lineage>
</organism>
<protein>
    <submittedName>
        <fullName evidence="1">Uncharacterized protein</fullName>
    </submittedName>
</protein>
<feature type="non-terminal residue" evidence="1">
    <location>
        <position position="1"/>
    </location>
</feature>
<sequence>LGKKGFYILANTRSIFVRFGYYEFINHIIERALVIINHDQFQHHVLNELCVQVVKSRIRDCNELQQFVQEAYTQLKLQACVDK</sequence>
<proteinExistence type="predicted"/>
<comment type="caution">
    <text evidence="1">The sequence shown here is derived from an EMBL/GenBank/DDBJ whole genome shotgun (WGS) entry which is preliminary data.</text>
</comment>
<dbReference type="Proteomes" id="UP000663866">
    <property type="component" value="Unassembled WGS sequence"/>
</dbReference>
<evidence type="ECO:0000313" key="1">
    <source>
        <dbReference type="EMBL" id="CAF4501349.1"/>
    </source>
</evidence>
<dbReference type="EMBL" id="CAJOBG010053370">
    <property type="protein sequence ID" value="CAF4501349.1"/>
    <property type="molecule type" value="Genomic_DNA"/>
</dbReference>
<accession>A0A820VKK8</accession>
<name>A0A820VKK8_9BILA</name>
<evidence type="ECO:0000313" key="2">
    <source>
        <dbReference type="Proteomes" id="UP000663866"/>
    </source>
</evidence>